<evidence type="ECO:0000313" key="1">
    <source>
        <dbReference type="EMBL" id="OIV36972.1"/>
    </source>
</evidence>
<dbReference type="Proteomes" id="UP000243342">
    <property type="component" value="Unassembled WGS sequence"/>
</dbReference>
<dbReference type="AlphaFoldDB" id="A0A1J7C610"/>
<comment type="caution">
    <text evidence="1">The sequence shown here is derived from an EMBL/GenBank/DDBJ whole genome shotgun (WGS) entry which is preliminary data.</text>
</comment>
<gene>
    <name evidence="1" type="ORF">BIV57_13340</name>
</gene>
<evidence type="ECO:0000313" key="2">
    <source>
        <dbReference type="Proteomes" id="UP000243342"/>
    </source>
</evidence>
<organism evidence="1 2">
    <name type="scientific">Mangrovactinospora gilvigrisea</name>
    <dbReference type="NCBI Taxonomy" id="1428644"/>
    <lineage>
        <taxon>Bacteria</taxon>
        <taxon>Bacillati</taxon>
        <taxon>Actinomycetota</taxon>
        <taxon>Actinomycetes</taxon>
        <taxon>Kitasatosporales</taxon>
        <taxon>Streptomycetaceae</taxon>
        <taxon>Mangrovactinospora</taxon>
    </lineage>
</organism>
<reference evidence="1 2" key="1">
    <citation type="submission" date="2016-10" db="EMBL/GenBank/DDBJ databases">
        <title>Genome sequence of Streptomyces gilvigriseus MUSC 26.</title>
        <authorList>
            <person name="Lee L.-H."/>
            <person name="Ser H.-L."/>
        </authorList>
    </citation>
    <scope>NUCLEOTIDE SEQUENCE [LARGE SCALE GENOMIC DNA]</scope>
    <source>
        <strain evidence="1 2">MUSC 26</strain>
    </source>
</reference>
<evidence type="ECO:0008006" key="3">
    <source>
        <dbReference type="Google" id="ProtNLM"/>
    </source>
</evidence>
<dbReference type="OrthoDB" id="4503947at2"/>
<protein>
    <recommendedName>
        <fullName evidence="3">Phosphoadenosine phosphosulfate reductase</fullName>
    </recommendedName>
</protein>
<keyword evidence="2" id="KW-1185">Reference proteome</keyword>
<dbReference type="RefSeq" id="WP_071657046.1">
    <property type="nucleotide sequence ID" value="NZ_MLCF01000067.1"/>
</dbReference>
<dbReference type="EMBL" id="MLCF01000067">
    <property type="protein sequence ID" value="OIV36972.1"/>
    <property type="molecule type" value="Genomic_DNA"/>
</dbReference>
<accession>A0A1J7C610</accession>
<sequence>MPHLPTLLTYGLGADSTAVLLDFLARPTFHGLRPDLSDLIVATAMTGDEWDDTIADVERHILPRLRRAGVRYVQLARGGPRDADGILVLDDSRAPTRLYPAGPWRLSDELTAAGTVPMVANGHRTCSLKFKGWPLDKWAGQEFGARPYRRAIGYNADERGRAEKDRRLTAQARTACTPIYPLIEMGWGRARVEQILHERLGVILNKSYCAQCPFSGVAASRERHEARLRRFPEHAVQVLAMEYTAMALNENSSLYATASLYGRLAEDPANAVILDKFDAHLDAVDWAVYDVRRIYNAKRTPGCRAEHGPTCRTPAPGCRDEHAKGPAWRAVTTLYTGPRDTAELLVRKVAHKHQAPLRRGETSSIARAHYLEHIADTYPAAHGCIVAAPAGAKDKQRPGFARRWRQITGGVGLPYRPREAAHNASS</sequence>
<proteinExistence type="predicted"/>
<dbReference type="STRING" id="1428644.BIV57_13340"/>
<name>A0A1J7C610_9ACTN</name>